<dbReference type="Proteomes" id="UP000618051">
    <property type="component" value="Unassembled WGS sequence"/>
</dbReference>
<protein>
    <submittedName>
        <fullName evidence="1">Uncharacterized protein</fullName>
    </submittedName>
</protein>
<comment type="caution">
    <text evidence="1">The sequence shown here is derived from an EMBL/GenBank/DDBJ whole genome shotgun (WGS) entry which is preliminary data.</text>
</comment>
<evidence type="ECO:0000313" key="3">
    <source>
        <dbReference type="Proteomes" id="UP000618051"/>
    </source>
</evidence>
<dbReference type="EMBL" id="JADDUC010000024">
    <property type="protein sequence ID" value="KAG0124583.1"/>
    <property type="molecule type" value="Genomic_DNA"/>
</dbReference>
<name>A0A835NWC4_9PASS</name>
<dbReference type="AlphaFoldDB" id="A0A835NWC4"/>
<reference evidence="2" key="3">
    <citation type="submission" date="2022-01" db="EMBL/GenBank/DDBJ databases">
        <authorList>
            <person name="Rubenstein D.R."/>
        </authorList>
    </citation>
    <scope>NUCLEOTIDE SEQUENCE</scope>
    <source>
        <strain evidence="2">SS15</strain>
        <tissue evidence="2">Liver</tissue>
    </source>
</reference>
<organism evidence="1">
    <name type="scientific">Lamprotornis superbus</name>
    <dbReference type="NCBI Taxonomy" id="245042"/>
    <lineage>
        <taxon>Eukaryota</taxon>
        <taxon>Metazoa</taxon>
        <taxon>Chordata</taxon>
        <taxon>Craniata</taxon>
        <taxon>Vertebrata</taxon>
        <taxon>Euteleostomi</taxon>
        <taxon>Archelosauria</taxon>
        <taxon>Archosauria</taxon>
        <taxon>Dinosauria</taxon>
        <taxon>Saurischia</taxon>
        <taxon>Theropoda</taxon>
        <taxon>Coelurosauria</taxon>
        <taxon>Aves</taxon>
        <taxon>Neognathae</taxon>
        <taxon>Neoaves</taxon>
        <taxon>Telluraves</taxon>
        <taxon>Australaves</taxon>
        <taxon>Passeriformes</taxon>
        <taxon>Sturnidae</taxon>
        <taxon>Lamprotornis</taxon>
    </lineage>
</organism>
<gene>
    <name evidence="2" type="ORF">IHE44_0007496</name>
    <name evidence="1" type="ORF">IHE44_006328</name>
</gene>
<accession>A0A835NWC4</accession>
<proteinExistence type="predicted"/>
<dbReference type="EMBL" id="JADDUC020000024">
    <property type="protein sequence ID" value="KAI1231858.1"/>
    <property type="molecule type" value="Genomic_DNA"/>
</dbReference>
<keyword evidence="3" id="KW-1185">Reference proteome</keyword>
<evidence type="ECO:0000313" key="1">
    <source>
        <dbReference type="EMBL" id="KAG0124583.1"/>
    </source>
</evidence>
<dbReference type="OrthoDB" id="9339897at2759"/>
<evidence type="ECO:0000313" key="2">
    <source>
        <dbReference type="EMBL" id="KAI1231858.1"/>
    </source>
</evidence>
<reference evidence="2 3" key="2">
    <citation type="journal article" date="2021" name="J. Hered.">
        <title>Feather Gene Expression Elucidates the Developmental Basis of Plumage Iridescence in African Starlings.</title>
        <authorList>
            <person name="Rubenstein D.R."/>
            <person name="Corvelo A."/>
            <person name="MacManes M.D."/>
            <person name="Maia R."/>
            <person name="Narzisi G."/>
            <person name="Rousaki A."/>
            <person name="Vandenabeele P."/>
            <person name="Shawkey M.D."/>
            <person name="Solomon J."/>
        </authorList>
    </citation>
    <scope>NUCLEOTIDE SEQUENCE [LARGE SCALE GENOMIC DNA]</scope>
    <source>
        <strain evidence="2">SS15</strain>
    </source>
</reference>
<sequence length="341" mass="37476">MQPRMRSFSCTSTLIHSSSVRVGQMWITLARSLFTCSARRIRIRRENALEMKRRWRRDGFQPVIIEIEENHLGFSGLQDEITKLLHFQTGLEGFYTTSQSCILTSSGSSMPFRVTMICFGCSSTGRDRIKAATSSAVFHLASYRQTAGECPKQSEPTRKAQSGPTCPRRFCPAHTDTLLWPHLVDGDSVHIGVIHKPDDLVGEELPIVLGGQELGPCIALDVVGVVVAPAQLDVNPVLLGGGAVHHIPEEKTSHNKTGSASAPAHNSEQIIHLAALTVGTNTMMMVSEQGILCPHPLRVNEFTLPGLDVTIQIWDELVLLMTHSRAEVVEPEAMRICLTLL</sequence>
<reference evidence="1" key="1">
    <citation type="submission" date="2020-10" db="EMBL/GenBank/DDBJ databases">
        <title>Feather gene expression reveals the developmental basis of iridescence in African starlings.</title>
        <authorList>
            <person name="Rubenstein D.R."/>
        </authorList>
    </citation>
    <scope>NUCLEOTIDE SEQUENCE</scope>
    <source>
        <strain evidence="1">SS15</strain>
        <tissue evidence="1">Liver</tissue>
    </source>
</reference>